<proteinExistence type="predicted"/>
<dbReference type="Proteomes" id="UP000509626">
    <property type="component" value="Chromosome"/>
</dbReference>
<dbReference type="EMBL" id="CP058579">
    <property type="protein sequence ID" value="QLG60408.1"/>
    <property type="molecule type" value="Genomic_DNA"/>
</dbReference>
<dbReference type="OrthoDB" id="198699at2157"/>
<protein>
    <recommendedName>
        <fullName evidence="1">DUF7513 domain-containing protein</fullName>
    </recommendedName>
</protein>
<dbReference type="KEGG" id="halu:HUG12_01025"/>
<accession>A0A7D5L8A7</accession>
<dbReference type="InterPro" id="IPR055935">
    <property type="entry name" value="DUF7513"/>
</dbReference>
<feature type="domain" description="DUF7513" evidence="1">
    <location>
        <begin position="1"/>
        <end position="81"/>
    </location>
</feature>
<dbReference type="RefSeq" id="WP_179266994.1">
    <property type="nucleotide sequence ID" value="NZ_CP058579.1"/>
</dbReference>
<evidence type="ECO:0000313" key="3">
    <source>
        <dbReference type="Proteomes" id="UP000509626"/>
    </source>
</evidence>
<dbReference type="Pfam" id="PF24353">
    <property type="entry name" value="DUF7513"/>
    <property type="match status" value="1"/>
</dbReference>
<evidence type="ECO:0000313" key="2">
    <source>
        <dbReference type="EMBL" id="QLG60408.1"/>
    </source>
</evidence>
<organism evidence="2 3">
    <name type="scientific">Halorarum salinum</name>
    <dbReference type="NCBI Taxonomy" id="2743089"/>
    <lineage>
        <taxon>Archaea</taxon>
        <taxon>Methanobacteriati</taxon>
        <taxon>Methanobacteriota</taxon>
        <taxon>Stenosarchaea group</taxon>
        <taxon>Halobacteria</taxon>
        <taxon>Halobacteriales</taxon>
        <taxon>Haloferacaceae</taxon>
        <taxon>Halorarum</taxon>
    </lineage>
</organism>
<dbReference type="AlphaFoldDB" id="A0A7D5L8A7"/>
<keyword evidence="3" id="KW-1185">Reference proteome</keyword>
<evidence type="ECO:0000259" key="1">
    <source>
        <dbReference type="Pfam" id="PF24353"/>
    </source>
</evidence>
<gene>
    <name evidence="2" type="ORF">HUG12_01025</name>
</gene>
<name>A0A7D5L8A7_9EURY</name>
<sequence length="88" mass="9686">MSLFGKYLKGWQFRSANPSFEVGQELTAMITGTDGDTPVARVGDTILRVPDAPRTAVDKRVRLRVTEFDGNEHEGTAELVEVVGETTF</sequence>
<reference evidence="2 3" key="1">
    <citation type="submission" date="2020-06" db="EMBL/GenBank/DDBJ databases">
        <title>NJ-3-1, isolated from saline soil.</title>
        <authorList>
            <person name="Cui H.L."/>
            <person name="Shi X."/>
        </authorList>
    </citation>
    <scope>NUCLEOTIDE SEQUENCE [LARGE SCALE GENOMIC DNA]</scope>
    <source>
        <strain evidence="2 3">NJ-3-1</strain>
    </source>
</reference>
<dbReference type="GeneID" id="56035998"/>